<dbReference type="SMR" id="A0A0G2JDU9"/>
<comment type="catalytic activity">
    <reaction evidence="10">
        <text>glutathione(in) = glutathione(out)</text>
        <dbReference type="Rhea" id="RHEA:74819"/>
        <dbReference type="ChEBI" id="CHEBI:57925"/>
    </reaction>
</comment>
<dbReference type="InterPro" id="IPR018108">
    <property type="entry name" value="MCP_transmembrane"/>
</dbReference>
<keyword evidence="15 16" id="KW-1267">Proteomics identification</keyword>
<protein>
    <recommendedName>
        <fullName evidence="11">Mitochondrial glutathione transporter SLC25A39</fullName>
    </recommendedName>
    <alternativeName>
        <fullName evidence="11">Solute carrier family 25 member 39</fullName>
    </alternativeName>
</protein>
<dbReference type="Bgee" id="ENSMUSG00000054099">
    <property type="expression patterns" value="Expressed in paneth cell and 168 other cell types or tissues"/>
</dbReference>
<dbReference type="Gene3D" id="1.50.40.10">
    <property type="entry name" value="Mitochondrial carrier domain"/>
    <property type="match status" value="1"/>
</dbReference>
<evidence type="ECO:0000256" key="1">
    <source>
        <dbReference type="ARBA" id="ARBA00004448"/>
    </source>
</evidence>
<dbReference type="ExpressionAtlas" id="A0A0G2JDU9">
    <property type="expression patterns" value="baseline and differential"/>
</dbReference>
<evidence type="ECO:0000313" key="14">
    <source>
        <dbReference type="Proteomes" id="UP000000589"/>
    </source>
</evidence>
<comment type="subcellular location">
    <subcellularLocation>
        <location evidence="1 11">Mitochondrion inner membrane</location>
        <topology evidence="1 11">Multi-pass membrane protein</topology>
    </subcellularLocation>
</comment>
<reference evidence="12 14" key="2">
    <citation type="journal article" date="2011" name="PLoS Biol.">
        <title>Modernizing reference genome assemblies.</title>
        <authorList>
            <person name="Church D.M."/>
            <person name="Schneider V.A."/>
            <person name="Graves T."/>
            <person name="Auger K."/>
            <person name="Cunningham F."/>
            <person name="Bouk N."/>
            <person name="Chen H.C."/>
            <person name="Agarwala R."/>
            <person name="McLaren W.M."/>
            <person name="Ritchie G.R."/>
            <person name="Albracht D."/>
            <person name="Kremitzki M."/>
            <person name="Rock S."/>
            <person name="Kotkiewicz H."/>
            <person name="Kremitzki C."/>
            <person name="Wollam A."/>
            <person name="Trani L."/>
            <person name="Fulton L."/>
            <person name="Fulton R."/>
            <person name="Matthews L."/>
            <person name="Whitehead S."/>
            <person name="Chow W."/>
            <person name="Torrance J."/>
            <person name="Dunn M."/>
            <person name="Harden G."/>
            <person name="Threadgold G."/>
            <person name="Wood J."/>
            <person name="Collins J."/>
            <person name="Heath P."/>
            <person name="Griffiths G."/>
            <person name="Pelan S."/>
            <person name="Grafham D."/>
            <person name="Eichler E.E."/>
            <person name="Weinstock G."/>
            <person name="Mardis E.R."/>
            <person name="Wilson R.K."/>
            <person name="Howe K."/>
            <person name="Flicek P."/>
            <person name="Hubbard T."/>
        </authorList>
    </citation>
    <scope>NUCLEOTIDE SEQUENCE [LARGE SCALE GENOMIC DNA]</scope>
    <source>
        <strain evidence="12 14">C57BL/6J</strain>
    </source>
</reference>
<keyword evidence="14" id="KW-1185">Reference proteome</keyword>
<keyword evidence="3 11" id="KW-0813">Transport</keyword>
<dbReference type="GO" id="GO:1990542">
    <property type="term" value="P:mitochondrial transmembrane transport"/>
    <property type="evidence" value="ECO:0007669"/>
    <property type="project" value="InterPro"/>
</dbReference>
<accession>A0A0G2JDU9</accession>
<proteinExistence type="evidence at protein level"/>
<evidence type="ECO:0000256" key="10">
    <source>
        <dbReference type="ARBA" id="ARBA00036017"/>
    </source>
</evidence>
<dbReference type="SUPFAM" id="SSF103506">
    <property type="entry name" value="Mitochondrial carrier"/>
    <property type="match status" value="1"/>
</dbReference>
<comment type="function">
    <text evidence="11">Mitochondrial transporter required for glutathione import into mitochondria. Glutathione, which plays key roles in oxidative metabolism, is produced exclusively in the cytosol and is imported in many organelles. Mitochondrial glutathione is required for the activity and stability of proteins containing iron-sulfur clusters, as well as erythropoiesis.</text>
</comment>
<dbReference type="Proteomes" id="UP000000589">
    <property type="component" value="Chromosome 5"/>
</dbReference>
<keyword evidence="7" id="KW-1133">Transmembrane helix</keyword>
<organism evidence="12 14">
    <name type="scientific">Mus musculus</name>
    <name type="common">Mouse</name>
    <dbReference type="NCBI Taxonomy" id="10090"/>
    <lineage>
        <taxon>Eukaryota</taxon>
        <taxon>Metazoa</taxon>
        <taxon>Chordata</taxon>
        <taxon>Craniata</taxon>
        <taxon>Vertebrata</taxon>
        <taxon>Euteleostomi</taxon>
        <taxon>Mammalia</taxon>
        <taxon>Eutheria</taxon>
        <taxon>Euarchontoglires</taxon>
        <taxon>Glires</taxon>
        <taxon>Rodentia</taxon>
        <taxon>Myomorpha</taxon>
        <taxon>Muroidea</taxon>
        <taxon>Muridae</taxon>
        <taxon>Murinae</taxon>
        <taxon>Mus</taxon>
        <taxon>Mus</taxon>
    </lineage>
</organism>
<evidence type="ECO:0000256" key="3">
    <source>
        <dbReference type="ARBA" id="ARBA00022448"/>
    </source>
</evidence>
<evidence type="ECO:0000256" key="7">
    <source>
        <dbReference type="ARBA" id="ARBA00022989"/>
    </source>
</evidence>
<dbReference type="PANTHER" id="PTHR45760">
    <property type="entry name" value="FI19922P1-RELATED"/>
    <property type="match status" value="1"/>
</dbReference>
<dbReference type="MGI" id="MGI:2442486">
    <property type="gene designation" value="Slc25a40"/>
</dbReference>
<evidence type="ECO:0007829" key="15">
    <source>
        <dbReference type="PeptideAtlas" id="A0A0G2JDU9"/>
    </source>
</evidence>
<dbReference type="VEuPathDB" id="HostDB:ENSMUSG00000054099"/>
<gene>
    <name evidence="12 13" type="primary">Slc25a40</name>
</gene>
<reference evidence="12" key="3">
    <citation type="submission" date="2025-08" db="UniProtKB">
        <authorList>
            <consortium name="Ensembl"/>
        </authorList>
    </citation>
    <scope>IDENTIFICATION</scope>
    <source>
        <strain evidence="12">C57BL/6J</strain>
    </source>
</reference>
<keyword evidence="8 11" id="KW-0496">Mitochondrion</keyword>
<dbReference type="InterPro" id="IPR045315">
    <property type="entry name" value="Mtm1-like"/>
</dbReference>
<evidence type="ECO:0000256" key="2">
    <source>
        <dbReference type="ARBA" id="ARBA00006375"/>
    </source>
</evidence>
<name>A0A0G2JDU9_MOUSE</name>
<reference evidence="12 14" key="1">
    <citation type="journal article" date="2009" name="PLoS Biol.">
        <title>Lineage-specific biology revealed by a finished genome assembly of the mouse.</title>
        <authorList>
            <consortium name="Mouse Genome Sequencing Consortium"/>
            <person name="Church D.M."/>
            <person name="Goodstadt L."/>
            <person name="Hillier L.W."/>
            <person name="Zody M.C."/>
            <person name="Goldstein S."/>
            <person name="She X."/>
            <person name="Bult C.J."/>
            <person name="Agarwala R."/>
            <person name="Cherry J.L."/>
            <person name="DiCuccio M."/>
            <person name="Hlavina W."/>
            <person name="Kapustin Y."/>
            <person name="Meric P."/>
            <person name="Maglott D."/>
            <person name="Birtle Z."/>
            <person name="Marques A.C."/>
            <person name="Graves T."/>
            <person name="Zhou S."/>
            <person name="Teague B."/>
            <person name="Potamousis K."/>
            <person name="Churas C."/>
            <person name="Place M."/>
            <person name="Herschleb J."/>
            <person name="Runnheim R."/>
            <person name="Forrest D."/>
            <person name="Amos-Landgraf J."/>
            <person name="Schwartz D.C."/>
            <person name="Cheng Z."/>
            <person name="Lindblad-Toh K."/>
            <person name="Eichler E.E."/>
            <person name="Ponting C.P."/>
        </authorList>
    </citation>
    <scope>NUCLEOTIDE SEQUENCE [LARGE SCALE GENOMIC DNA]</scope>
    <source>
        <strain evidence="12 14">C57BL/6J</strain>
    </source>
</reference>
<evidence type="ECO:0000313" key="13">
    <source>
        <dbReference type="MGI" id="MGI:2442486"/>
    </source>
</evidence>
<dbReference type="AGR" id="MGI:2442486"/>
<evidence type="ECO:0000256" key="8">
    <source>
        <dbReference type="ARBA" id="ARBA00023128"/>
    </source>
</evidence>
<evidence type="ECO:0000256" key="11">
    <source>
        <dbReference type="RuleBase" id="RU369018"/>
    </source>
</evidence>
<dbReference type="InterPro" id="IPR023395">
    <property type="entry name" value="MCP_dom_sf"/>
</dbReference>
<dbReference type="Ensembl" id="ENSMUST00000196727.5">
    <property type="protein sequence ID" value="ENSMUSP00000142511.2"/>
    <property type="gene ID" value="ENSMUSG00000054099.12"/>
</dbReference>
<evidence type="ECO:0007829" key="16">
    <source>
        <dbReference type="ProteomicsDB" id="A0A0G2JDU9"/>
    </source>
</evidence>
<keyword evidence="4" id="KW-0812">Transmembrane</keyword>
<dbReference type="GeneTree" id="ENSGT00940000160249"/>
<evidence type="ECO:0000256" key="5">
    <source>
        <dbReference type="ARBA" id="ARBA00022737"/>
    </source>
</evidence>
<dbReference type="ProteomicsDB" id="369323"/>
<evidence type="ECO:0000256" key="4">
    <source>
        <dbReference type="ARBA" id="ARBA00022692"/>
    </source>
</evidence>
<dbReference type="Antibodypedia" id="29759">
    <property type="antibodies" value="35 antibodies from 10 providers"/>
</dbReference>
<reference evidence="12" key="4">
    <citation type="submission" date="2025-09" db="UniProtKB">
        <authorList>
            <consortium name="Ensembl"/>
        </authorList>
    </citation>
    <scope>IDENTIFICATION</scope>
    <source>
        <strain evidence="12">C57BL/6J</strain>
    </source>
</reference>
<keyword evidence="6 11" id="KW-0999">Mitochondrion inner membrane</keyword>
<dbReference type="AlphaFoldDB" id="A0A0G2JDU9"/>
<evidence type="ECO:0000256" key="9">
    <source>
        <dbReference type="ARBA" id="ARBA00023136"/>
    </source>
</evidence>
<evidence type="ECO:0000256" key="6">
    <source>
        <dbReference type="ARBA" id="ARBA00022792"/>
    </source>
</evidence>
<keyword evidence="5 11" id="KW-0677">Repeat</keyword>
<dbReference type="PANTHER" id="PTHR45760:SF5">
    <property type="entry name" value="MITOCHONDRIAL GLUTATHIONE TRANSPORTER SLC25A40-RELATED"/>
    <property type="match status" value="1"/>
</dbReference>
<evidence type="ECO:0000313" key="12">
    <source>
        <dbReference type="Ensembl" id="ENSMUSP00000142511.2"/>
    </source>
</evidence>
<comment type="similarity">
    <text evidence="2 11">Belongs to the mitochondrial carrier (TC 2.A.29) family.</text>
</comment>
<dbReference type="GO" id="GO:0005743">
    <property type="term" value="C:mitochondrial inner membrane"/>
    <property type="evidence" value="ECO:0007669"/>
    <property type="project" value="UniProtKB-SubCell"/>
</dbReference>
<sequence>MEPETEGPPPTIPVTPLQQMIASCTGAVLTSLMVTPLDVVKIRLQAQNNPFPKVMDSWITCVSVKRRARKHGIRSQETSVGHWMPF</sequence>
<keyword evidence="9" id="KW-0472">Membrane</keyword>
<dbReference type="Pfam" id="PF00153">
    <property type="entry name" value="Mito_carr"/>
    <property type="match status" value="1"/>
</dbReference>